<protein>
    <submittedName>
        <fullName evidence="1">Uncharacterized protein</fullName>
    </submittedName>
</protein>
<accession>A0ACB8RTH6</accession>
<name>A0ACB8RTH6_9AGAM</name>
<organism evidence="1 2">
    <name type="scientific">Auriscalpium vulgare</name>
    <dbReference type="NCBI Taxonomy" id="40419"/>
    <lineage>
        <taxon>Eukaryota</taxon>
        <taxon>Fungi</taxon>
        <taxon>Dikarya</taxon>
        <taxon>Basidiomycota</taxon>
        <taxon>Agaricomycotina</taxon>
        <taxon>Agaricomycetes</taxon>
        <taxon>Russulales</taxon>
        <taxon>Auriscalpiaceae</taxon>
        <taxon>Auriscalpium</taxon>
    </lineage>
</organism>
<comment type="caution">
    <text evidence="1">The sequence shown here is derived from an EMBL/GenBank/DDBJ whole genome shotgun (WGS) entry which is preliminary data.</text>
</comment>
<reference evidence="1" key="1">
    <citation type="submission" date="2021-02" db="EMBL/GenBank/DDBJ databases">
        <authorList>
            <consortium name="DOE Joint Genome Institute"/>
            <person name="Ahrendt S."/>
            <person name="Looney B.P."/>
            <person name="Miyauchi S."/>
            <person name="Morin E."/>
            <person name="Drula E."/>
            <person name="Courty P.E."/>
            <person name="Chicoki N."/>
            <person name="Fauchery L."/>
            <person name="Kohler A."/>
            <person name="Kuo A."/>
            <person name="Labutti K."/>
            <person name="Pangilinan J."/>
            <person name="Lipzen A."/>
            <person name="Riley R."/>
            <person name="Andreopoulos W."/>
            <person name="He G."/>
            <person name="Johnson J."/>
            <person name="Barry K.W."/>
            <person name="Grigoriev I.V."/>
            <person name="Nagy L."/>
            <person name="Hibbett D."/>
            <person name="Henrissat B."/>
            <person name="Matheny P.B."/>
            <person name="Labbe J."/>
            <person name="Martin F."/>
        </authorList>
    </citation>
    <scope>NUCLEOTIDE SEQUENCE</scope>
    <source>
        <strain evidence="1">FP105234-sp</strain>
    </source>
</reference>
<gene>
    <name evidence="1" type="ORF">FA95DRAFT_1208805</name>
</gene>
<evidence type="ECO:0000313" key="2">
    <source>
        <dbReference type="Proteomes" id="UP000814033"/>
    </source>
</evidence>
<keyword evidence="2" id="KW-1185">Reference proteome</keyword>
<sequence>MSPARARHARFNENPVVETIPPSPTSSASSLEGSPGPSTPPPLMDSPNYSPQYSPQYTPHPHPHHLSSYPSPVPVPQVYTPSPVYHSKMLTPQAASVSIPSPQAKSIHLNPVLLGIKFDVAIPPLLDPLLAEPATEPAVAAMTLATPLLPWQISVCPQPGMVVTVGDVLFTIYHELRKSVKRREYDALSPALRAGATSAFNARVAVDPSQAAKGVRRVDVLCGHTSMEGLTSTAEEGKWLVLFR</sequence>
<reference evidence="1" key="2">
    <citation type="journal article" date="2022" name="New Phytol.">
        <title>Evolutionary transition to the ectomycorrhizal habit in the genomes of a hyperdiverse lineage of mushroom-forming fungi.</title>
        <authorList>
            <person name="Looney B."/>
            <person name="Miyauchi S."/>
            <person name="Morin E."/>
            <person name="Drula E."/>
            <person name="Courty P.E."/>
            <person name="Kohler A."/>
            <person name="Kuo A."/>
            <person name="LaButti K."/>
            <person name="Pangilinan J."/>
            <person name="Lipzen A."/>
            <person name="Riley R."/>
            <person name="Andreopoulos W."/>
            <person name="He G."/>
            <person name="Johnson J."/>
            <person name="Nolan M."/>
            <person name="Tritt A."/>
            <person name="Barry K.W."/>
            <person name="Grigoriev I.V."/>
            <person name="Nagy L.G."/>
            <person name="Hibbett D."/>
            <person name="Henrissat B."/>
            <person name="Matheny P.B."/>
            <person name="Labbe J."/>
            <person name="Martin F.M."/>
        </authorList>
    </citation>
    <scope>NUCLEOTIDE SEQUENCE</scope>
    <source>
        <strain evidence="1">FP105234-sp</strain>
    </source>
</reference>
<proteinExistence type="predicted"/>
<dbReference type="EMBL" id="MU275901">
    <property type="protein sequence ID" value="KAI0047604.1"/>
    <property type="molecule type" value="Genomic_DNA"/>
</dbReference>
<dbReference type="Proteomes" id="UP000814033">
    <property type="component" value="Unassembled WGS sequence"/>
</dbReference>
<evidence type="ECO:0000313" key="1">
    <source>
        <dbReference type="EMBL" id="KAI0047604.1"/>
    </source>
</evidence>